<dbReference type="Gene3D" id="2.40.110.10">
    <property type="entry name" value="Butyryl-CoA Dehydrogenase, subunit A, domain 2"/>
    <property type="match status" value="1"/>
</dbReference>
<dbReference type="EMBL" id="CAFBNL010000009">
    <property type="protein sequence ID" value="CAB4944478.1"/>
    <property type="molecule type" value="Genomic_DNA"/>
</dbReference>
<comment type="similarity">
    <text evidence="2">Belongs to the acyl-CoA dehydrogenase family.</text>
</comment>
<evidence type="ECO:0000259" key="8">
    <source>
        <dbReference type="Pfam" id="PF00441"/>
    </source>
</evidence>
<protein>
    <submittedName>
        <fullName evidence="11">Unannotated protein</fullName>
    </submittedName>
</protein>
<evidence type="ECO:0000256" key="3">
    <source>
        <dbReference type="ARBA" id="ARBA00011738"/>
    </source>
</evidence>
<evidence type="ECO:0000259" key="10">
    <source>
        <dbReference type="Pfam" id="PF02771"/>
    </source>
</evidence>
<dbReference type="GO" id="GO:0003995">
    <property type="term" value="F:acyl-CoA dehydrogenase activity"/>
    <property type="evidence" value="ECO:0007669"/>
    <property type="project" value="TreeGrafter"/>
</dbReference>
<name>A0A6J7JLJ1_9ZZZZ</name>
<organism evidence="11">
    <name type="scientific">freshwater metagenome</name>
    <dbReference type="NCBI Taxonomy" id="449393"/>
    <lineage>
        <taxon>unclassified sequences</taxon>
        <taxon>metagenomes</taxon>
        <taxon>ecological metagenomes</taxon>
    </lineage>
</organism>
<dbReference type="GO" id="GO:0033539">
    <property type="term" value="P:fatty acid beta-oxidation using acyl-CoA dehydrogenase"/>
    <property type="evidence" value="ECO:0007669"/>
    <property type="project" value="TreeGrafter"/>
</dbReference>
<dbReference type="SUPFAM" id="SSF47203">
    <property type="entry name" value="Acyl-CoA dehydrogenase C-terminal domain-like"/>
    <property type="match status" value="1"/>
</dbReference>
<dbReference type="GO" id="GO:0005737">
    <property type="term" value="C:cytoplasm"/>
    <property type="evidence" value="ECO:0007669"/>
    <property type="project" value="TreeGrafter"/>
</dbReference>
<feature type="domain" description="Acyl-CoA oxidase/dehydrogenase middle" evidence="9">
    <location>
        <begin position="183"/>
        <end position="275"/>
    </location>
</feature>
<keyword evidence="4" id="KW-0285">Flavoprotein</keyword>
<dbReference type="InterPro" id="IPR013786">
    <property type="entry name" value="AcylCoA_DH/ox_N"/>
</dbReference>
<dbReference type="Pfam" id="PF00441">
    <property type="entry name" value="Acyl-CoA_dh_1"/>
    <property type="match status" value="1"/>
</dbReference>
<evidence type="ECO:0000256" key="1">
    <source>
        <dbReference type="ARBA" id="ARBA00001974"/>
    </source>
</evidence>
<dbReference type="Pfam" id="PF02770">
    <property type="entry name" value="Acyl-CoA_dh_M"/>
    <property type="match status" value="1"/>
</dbReference>
<evidence type="ECO:0000256" key="5">
    <source>
        <dbReference type="ARBA" id="ARBA00022827"/>
    </source>
</evidence>
<dbReference type="InterPro" id="IPR006091">
    <property type="entry name" value="Acyl-CoA_Oxase/DH_mid-dom"/>
</dbReference>
<evidence type="ECO:0000256" key="4">
    <source>
        <dbReference type="ARBA" id="ARBA00022630"/>
    </source>
</evidence>
<dbReference type="SUPFAM" id="SSF56645">
    <property type="entry name" value="Acyl-CoA dehydrogenase NM domain-like"/>
    <property type="match status" value="1"/>
</dbReference>
<dbReference type="GO" id="GO:0050660">
    <property type="term" value="F:flavin adenine dinucleotide binding"/>
    <property type="evidence" value="ECO:0007669"/>
    <property type="project" value="InterPro"/>
</dbReference>
<dbReference type="Gene3D" id="1.10.540.10">
    <property type="entry name" value="Acyl-CoA dehydrogenase/oxidase, N-terminal domain"/>
    <property type="match status" value="1"/>
</dbReference>
<dbReference type="Gene3D" id="1.20.140.10">
    <property type="entry name" value="Butyryl-CoA Dehydrogenase, subunit A, domain 3"/>
    <property type="match status" value="1"/>
</dbReference>
<proteinExistence type="inferred from homology"/>
<dbReference type="PANTHER" id="PTHR48083">
    <property type="entry name" value="MEDIUM-CHAIN SPECIFIC ACYL-COA DEHYDROGENASE, MITOCHONDRIAL-RELATED"/>
    <property type="match status" value="1"/>
</dbReference>
<dbReference type="InterPro" id="IPR009075">
    <property type="entry name" value="AcylCo_DH/oxidase_C"/>
</dbReference>
<dbReference type="AlphaFoldDB" id="A0A6J7JLJ1"/>
<dbReference type="InterPro" id="IPR050741">
    <property type="entry name" value="Acyl-CoA_dehydrogenase"/>
</dbReference>
<dbReference type="InterPro" id="IPR037069">
    <property type="entry name" value="AcylCoA_DH/ox_N_sf"/>
</dbReference>
<evidence type="ECO:0000256" key="6">
    <source>
        <dbReference type="ARBA" id="ARBA00023002"/>
    </source>
</evidence>
<feature type="region of interest" description="Disordered" evidence="7">
    <location>
        <begin position="1"/>
        <end position="23"/>
    </location>
</feature>
<dbReference type="PANTHER" id="PTHR48083:SF13">
    <property type="entry name" value="ACYL-COA DEHYDROGENASE FAMILY MEMBER 11"/>
    <property type="match status" value="1"/>
</dbReference>
<feature type="domain" description="Acyl-CoA dehydrogenase/oxidase N-terminal" evidence="10">
    <location>
        <begin position="61"/>
        <end position="178"/>
    </location>
</feature>
<evidence type="ECO:0000313" key="11">
    <source>
        <dbReference type="EMBL" id="CAB4944478.1"/>
    </source>
</evidence>
<reference evidence="11" key="1">
    <citation type="submission" date="2020-05" db="EMBL/GenBank/DDBJ databases">
        <authorList>
            <person name="Chiriac C."/>
            <person name="Salcher M."/>
            <person name="Ghai R."/>
            <person name="Kavagutti S V."/>
        </authorList>
    </citation>
    <scope>NUCLEOTIDE SEQUENCE</scope>
</reference>
<sequence length="459" mass="51392">MITRTVTDQEPSHRAQPRPNSRTKALSPWLYAPIAPLLTPALTPGHRSGDAKAMSIDFSLSPELEAIRIQVRQFIDEVVRPAEQAIDENDRESLIAGIIKMRTEAKARSLWLPQMPKEWGGMGLTHVELAMVQAEAAKSRFGPYALNCQAPDEGNMNTLLHWGTDAQKEKYLKLLCDGYGRSCFAMTEPEVAGSDPTLIQTRAYEDGDEWVINGHKWFISGANRANFAILLCRTEDNPDLPQAANTAFIIDLPSEGWNEVREIETMHGGTGHSEILIEDLRVHKDQMLGGRGQGHLLGQFRLGPARLAHCMRWIAQAETALDLMVERSLTRYSHGSFLAEKQGIQWLIADSAIELYQCKLMVLHSAYKIDRKEDFKSEVSMTKHFVANSLCRIIDRAIQVHGALGYSKDSPLADMYMNARWARFADGADEIHMMRTAERTIAAFRDHGTTRTATGNLPI</sequence>
<comment type="cofactor">
    <cofactor evidence="1">
        <name>FAD</name>
        <dbReference type="ChEBI" id="CHEBI:57692"/>
    </cofactor>
</comment>
<evidence type="ECO:0000256" key="2">
    <source>
        <dbReference type="ARBA" id="ARBA00009347"/>
    </source>
</evidence>
<comment type="subunit">
    <text evidence="3">Homodimer.</text>
</comment>
<feature type="domain" description="Acyl-CoA dehydrogenase/oxidase C-terminal" evidence="8">
    <location>
        <begin position="300"/>
        <end position="439"/>
    </location>
</feature>
<evidence type="ECO:0000259" key="9">
    <source>
        <dbReference type="Pfam" id="PF02770"/>
    </source>
</evidence>
<keyword evidence="6" id="KW-0560">Oxidoreductase</keyword>
<dbReference type="InterPro" id="IPR036250">
    <property type="entry name" value="AcylCo_DH-like_C"/>
</dbReference>
<dbReference type="InterPro" id="IPR046373">
    <property type="entry name" value="Acyl-CoA_Oxase/DH_mid-dom_sf"/>
</dbReference>
<accession>A0A6J7JLJ1</accession>
<dbReference type="InterPro" id="IPR009100">
    <property type="entry name" value="AcylCoA_DH/oxidase_NM_dom_sf"/>
</dbReference>
<dbReference type="Pfam" id="PF02771">
    <property type="entry name" value="Acyl-CoA_dh_N"/>
    <property type="match status" value="1"/>
</dbReference>
<keyword evidence="5" id="KW-0274">FAD</keyword>
<evidence type="ECO:0000256" key="7">
    <source>
        <dbReference type="SAM" id="MobiDB-lite"/>
    </source>
</evidence>
<gene>
    <name evidence="11" type="ORF">UFOPK3789_00281</name>
</gene>